<comment type="caution">
    <text evidence="3">The sequence shown here is derived from an EMBL/GenBank/DDBJ whole genome shotgun (WGS) entry which is preliminary data.</text>
</comment>
<accession>A0AAJ0HY46</accession>
<keyword evidence="4" id="KW-1185">Reference proteome</keyword>
<dbReference type="AlphaFoldDB" id="A0AAJ0HY46"/>
<evidence type="ECO:0008006" key="5">
    <source>
        <dbReference type="Google" id="ProtNLM"/>
    </source>
</evidence>
<evidence type="ECO:0000313" key="3">
    <source>
        <dbReference type="EMBL" id="KAK3484854.1"/>
    </source>
</evidence>
<feature type="transmembrane region" description="Helical" evidence="2">
    <location>
        <begin position="80"/>
        <end position="111"/>
    </location>
</feature>
<dbReference type="EMBL" id="JAULSX010000013">
    <property type="protein sequence ID" value="KAK3484854.1"/>
    <property type="molecule type" value="Genomic_DNA"/>
</dbReference>
<feature type="compositionally biased region" description="Low complexity" evidence="1">
    <location>
        <begin position="61"/>
        <end position="70"/>
    </location>
</feature>
<evidence type="ECO:0000256" key="2">
    <source>
        <dbReference type="SAM" id="Phobius"/>
    </source>
</evidence>
<dbReference type="Proteomes" id="UP001285908">
    <property type="component" value="Unassembled WGS sequence"/>
</dbReference>
<protein>
    <recommendedName>
        <fullName evidence="5">Transmembrane protein</fullName>
    </recommendedName>
</protein>
<evidence type="ECO:0000256" key="1">
    <source>
        <dbReference type="SAM" id="MobiDB-lite"/>
    </source>
</evidence>
<keyword evidence="2" id="KW-0812">Transmembrane</keyword>
<reference evidence="3 4" key="1">
    <citation type="journal article" date="2023" name="Mol. Phylogenet. Evol.">
        <title>Genome-scale phylogeny and comparative genomics of the fungal order Sordariales.</title>
        <authorList>
            <person name="Hensen N."/>
            <person name="Bonometti L."/>
            <person name="Westerberg I."/>
            <person name="Brannstrom I.O."/>
            <person name="Guillou S."/>
            <person name="Cros-Aarteil S."/>
            <person name="Calhoun S."/>
            <person name="Haridas S."/>
            <person name="Kuo A."/>
            <person name="Mondo S."/>
            <person name="Pangilinan J."/>
            <person name="Riley R."/>
            <person name="LaButti K."/>
            <person name="Andreopoulos B."/>
            <person name="Lipzen A."/>
            <person name="Chen C."/>
            <person name="Yan M."/>
            <person name="Daum C."/>
            <person name="Ng V."/>
            <person name="Clum A."/>
            <person name="Steindorff A."/>
            <person name="Ohm R.A."/>
            <person name="Martin F."/>
            <person name="Silar P."/>
            <person name="Natvig D.O."/>
            <person name="Lalanne C."/>
            <person name="Gautier V."/>
            <person name="Ament-Velasquez S.L."/>
            <person name="Kruys A."/>
            <person name="Hutchinson M.I."/>
            <person name="Powell A.J."/>
            <person name="Barry K."/>
            <person name="Miller A.N."/>
            <person name="Grigoriev I.V."/>
            <person name="Debuchy R."/>
            <person name="Gladieux P."/>
            <person name="Hiltunen Thoren M."/>
            <person name="Johannesson H."/>
        </authorList>
    </citation>
    <scope>NUCLEOTIDE SEQUENCE [LARGE SCALE GENOMIC DNA]</scope>
    <source>
        <strain evidence="3 4">FGSC 10403</strain>
    </source>
</reference>
<dbReference type="GeneID" id="87876101"/>
<organism evidence="3 4">
    <name type="scientific">Neurospora hispaniola</name>
    <dbReference type="NCBI Taxonomy" id="588809"/>
    <lineage>
        <taxon>Eukaryota</taxon>
        <taxon>Fungi</taxon>
        <taxon>Dikarya</taxon>
        <taxon>Ascomycota</taxon>
        <taxon>Pezizomycotina</taxon>
        <taxon>Sordariomycetes</taxon>
        <taxon>Sordariomycetidae</taxon>
        <taxon>Sordariales</taxon>
        <taxon>Sordariaceae</taxon>
        <taxon>Neurospora</taxon>
    </lineage>
</organism>
<evidence type="ECO:0000313" key="4">
    <source>
        <dbReference type="Proteomes" id="UP001285908"/>
    </source>
</evidence>
<keyword evidence="2" id="KW-1133">Transmembrane helix</keyword>
<name>A0AAJ0HY46_9PEZI</name>
<sequence>MSRVSTAISIVVTGANAQTTTTAATVANTMTTMLTSTSGTIIQQQTVPSPTTILPPASKTAPEAAPSGAPSPRPFLSEPYASAITLFAAITTIIYFFFYLIPFDIIGICKFSRRVKKRQRKLAKKREKREAKREQVVERRRKDVQITETHAYQVHQMLDSERQTNAQILTWEESKRMRETMEKMANTMETVVTAVKGLEGVFQVGLEAVENRTRALDHKVDWMLDDHLDETDGFHALRVILQGLLDHITSASTTNSFTDQTSWGGDTVESRIIVDEFNWEEKQEPW</sequence>
<keyword evidence="2" id="KW-0472">Membrane</keyword>
<proteinExistence type="predicted"/>
<feature type="region of interest" description="Disordered" evidence="1">
    <location>
        <begin position="49"/>
        <end position="72"/>
    </location>
</feature>
<gene>
    <name evidence="3" type="ORF">B0T23DRAFT_400335</name>
</gene>
<dbReference type="RefSeq" id="XP_062687908.1">
    <property type="nucleotide sequence ID" value="XM_062838479.1"/>
</dbReference>